<dbReference type="AlphaFoldDB" id="A0A918JYJ6"/>
<dbReference type="InterPro" id="IPR015890">
    <property type="entry name" value="Chorismate_C"/>
</dbReference>
<comment type="similarity">
    <text evidence="2">Belongs to the isochorismate synthase family.</text>
</comment>
<evidence type="ECO:0000256" key="5">
    <source>
        <dbReference type="ARBA" id="ARBA00041564"/>
    </source>
</evidence>
<dbReference type="EMBL" id="BMWS01000025">
    <property type="protein sequence ID" value="GGX28215.1"/>
    <property type="molecule type" value="Genomic_DNA"/>
</dbReference>
<dbReference type="PANTHER" id="PTHR42839:SF2">
    <property type="entry name" value="ISOCHORISMATE SYNTHASE ENTC"/>
    <property type="match status" value="1"/>
</dbReference>
<keyword evidence="8" id="KW-1185">Reference proteome</keyword>
<dbReference type="Proteomes" id="UP000601108">
    <property type="component" value="Unassembled WGS sequence"/>
</dbReference>
<evidence type="ECO:0000259" key="6">
    <source>
        <dbReference type="Pfam" id="PF00425"/>
    </source>
</evidence>
<dbReference type="NCBIfam" id="TIGR00543">
    <property type="entry name" value="isochor_syn"/>
    <property type="match status" value="1"/>
</dbReference>
<keyword evidence="4" id="KW-0413">Isomerase</keyword>
<name>A0A918JYJ6_9FLAO</name>
<dbReference type="RefSeq" id="WP_027412956.1">
    <property type="nucleotide sequence ID" value="NZ_BMWS01000025.1"/>
</dbReference>
<proteinExistence type="inferred from homology"/>
<sequence length="362" mass="41647">MGIEDIYAKIKNHTEQQLPFVIYRKAGSNVLQALLQQDNMVHESQGFLTSGFVFAPFSNNHKTIIIPTKKSEYYSVVIPEQELERNLQTSVIKSNAEEDKEAREKHILLVEDGIKTIKSGSFKKVVLSRKEEVFKSDSLSAVKVFQRLIKKYSNAFVYLWYHPEIGTWLGATPETLISVKKTNFFTMALAGTQPYRGTMNVNWKDKELVEQSMVTSFLVKELSFFIKDLKVSETYTYRAGTLLHLRTDIRGYLDIKNHGVRDVIKILHPTPAVCGLPKNQSKFYILNNESYDRKYYTGFLGEVNMDLDSVIQSNIFVNLRCMEFKKEKAVLYIGGGVTKDSDPQKEWEETVKKTETMKKVLF</sequence>
<evidence type="ECO:0000313" key="7">
    <source>
        <dbReference type="EMBL" id="GGX28215.1"/>
    </source>
</evidence>
<dbReference type="GO" id="GO:0008909">
    <property type="term" value="F:isochorismate synthase activity"/>
    <property type="evidence" value="ECO:0007669"/>
    <property type="project" value="UniProtKB-EC"/>
</dbReference>
<evidence type="ECO:0000256" key="4">
    <source>
        <dbReference type="ARBA" id="ARBA00023235"/>
    </source>
</evidence>
<dbReference type="InterPro" id="IPR005801">
    <property type="entry name" value="ADC_synthase"/>
</dbReference>
<gene>
    <name evidence="7" type="primary">menF</name>
    <name evidence="7" type="ORF">GCM10007384_31910</name>
</gene>
<dbReference type="Pfam" id="PF00425">
    <property type="entry name" value="Chorismate_bind"/>
    <property type="match status" value="1"/>
</dbReference>
<evidence type="ECO:0000256" key="3">
    <source>
        <dbReference type="ARBA" id="ARBA00012824"/>
    </source>
</evidence>
<evidence type="ECO:0000256" key="2">
    <source>
        <dbReference type="ARBA" id="ARBA00005297"/>
    </source>
</evidence>
<organism evidence="7 8">
    <name type="scientific">Aquimarina muelleri</name>
    <dbReference type="NCBI Taxonomy" id="279356"/>
    <lineage>
        <taxon>Bacteria</taxon>
        <taxon>Pseudomonadati</taxon>
        <taxon>Bacteroidota</taxon>
        <taxon>Flavobacteriia</taxon>
        <taxon>Flavobacteriales</taxon>
        <taxon>Flavobacteriaceae</taxon>
        <taxon>Aquimarina</taxon>
    </lineage>
</organism>
<accession>A0A918JYJ6</accession>
<dbReference type="SUPFAM" id="SSF56322">
    <property type="entry name" value="ADC synthase"/>
    <property type="match status" value="1"/>
</dbReference>
<protein>
    <recommendedName>
        <fullName evidence="3">isochorismate synthase</fullName>
        <ecNumber evidence="3">5.4.4.2</ecNumber>
    </recommendedName>
    <alternativeName>
        <fullName evidence="5">Isochorismate mutase</fullName>
    </alternativeName>
</protein>
<evidence type="ECO:0000313" key="8">
    <source>
        <dbReference type="Proteomes" id="UP000601108"/>
    </source>
</evidence>
<feature type="domain" description="Chorismate-utilising enzyme C-terminal" evidence="6">
    <location>
        <begin position="104"/>
        <end position="353"/>
    </location>
</feature>
<dbReference type="EC" id="5.4.4.2" evidence="3"/>
<comment type="caution">
    <text evidence="7">The sequence shown here is derived from an EMBL/GenBank/DDBJ whole genome shotgun (WGS) entry which is preliminary data.</text>
</comment>
<evidence type="ECO:0000256" key="1">
    <source>
        <dbReference type="ARBA" id="ARBA00000799"/>
    </source>
</evidence>
<reference evidence="7 8" key="1">
    <citation type="journal article" date="2014" name="Int. J. Syst. Evol. Microbiol.">
        <title>Complete genome sequence of Corynebacterium casei LMG S-19264T (=DSM 44701T), isolated from a smear-ripened cheese.</title>
        <authorList>
            <consortium name="US DOE Joint Genome Institute (JGI-PGF)"/>
            <person name="Walter F."/>
            <person name="Albersmeier A."/>
            <person name="Kalinowski J."/>
            <person name="Ruckert C."/>
        </authorList>
    </citation>
    <scope>NUCLEOTIDE SEQUENCE [LARGE SCALE GENOMIC DNA]</scope>
    <source>
        <strain evidence="7 8">KCTC 12285</strain>
    </source>
</reference>
<comment type="catalytic activity">
    <reaction evidence="1">
        <text>chorismate = isochorismate</text>
        <dbReference type="Rhea" id="RHEA:18985"/>
        <dbReference type="ChEBI" id="CHEBI:29748"/>
        <dbReference type="ChEBI" id="CHEBI:29780"/>
        <dbReference type="EC" id="5.4.4.2"/>
    </reaction>
</comment>
<dbReference type="Gene3D" id="3.60.120.10">
    <property type="entry name" value="Anthranilate synthase"/>
    <property type="match status" value="1"/>
</dbReference>
<dbReference type="PANTHER" id="PTHR42839">
    <property type="entry name" value="ISOCHORISMATE SYNTHASE ENTC"/>
    <property type="match status" value="1"/>
</dbReference>
<dbReference type="InterPro" id="IPR004561">
    <property type="entry name" value="IsoChor_synthase"/>
</dbReference>